<dbReference type="AlphaFoldDB" id="A0A2T4ZG36"/>
<keyword evidence="1 2" id="KW-0807">Transducer</keyword>
<dbReference type="OrthoDB" id="354287at2"/>
<reference evidence="5 6" key="1">
    <citation type="submission" date="2018-04" db="EMBL/GenBank/DDBJ databases">
        <title>Genomic Encyclopedia of Archaeal and Bacterial Type Strains, Phase II (KMG-II): from individual species to whole genera.</title>
        <authorList>
            <person name="Goeker M."/>
        </authorList>
    </citation>
    <scope>NUCLEOTIDE SEQUENCE [LARGE SCALE GENOMIC DNA]</scope>
    <source>
        <strain evidence="5 6">DSM 25521</strain>
    </source>
</reference>
<dbReference type="PANTHER" id="PTHR32089">
    <property type="entry name" value="METHYL-ACCEPTING CHEMOTAXIS PROTEIN MCPB"/>
    <property type="match status" value="1"/>
</dbReference>
<evidence type="ECO:0000256" key="1">
    <source>
        <dbReference type="ARBA" id="ARBA00023224"/>
    </source>
</evidence>
<proteinExistence type="predicted"/>
<feature type="transmembrane region" description="Helical" evidence="3">
    <location>
        <begin position="74"/>
        <end position="95"/>
    </location>
</feature>
<evidence type="ECO:0000256" key="2">
    <source>
        <dbReference type="PROSITE-ProRule" id="PRU00284"/>
    </source>
</evidence>
<dbReference type="PROSITE" id="PS50111">
    <property type="entry name" value="CHEMOTAXIS_TRANSDUC_2"/>
    <property type="match status" value="1"/>
</dbReference>
<organism evidence="5 6">
    <name type="scientific">Phreatobacter oligotrophus</name>
    <dbReference type="NCBI Taxonomy" id="1122261"/>
    <lineage>
        <taxon>Bacteria</taxon>
        <taxon>Pseudomonadati</taxon>
        <taxon>Pseudomonadota</taxon>
        <taxon>Alphaproteobacteria</taxon>
        <taxon>Hyphomicrobiales</taxon>
        <taxon>Phreatobacteraceae</taxon>
        <taxon>Phreatobacter</taxon>
    </lineage>
</organism>
<dbReference type="Gene3D" id="1.10.287.950">
    <property type="entry name" value="Methyl-accepting chemotaxis protein"/>
    <property type="match status" value="1"/>
</dbReference>
<protein>
    <submittedName>
        <fullName evidence="5">Methyl-accepting chemotaxis protein</fullName>
    </submittedName>
</protein>
<evidence type="ECO:0000256" key="3">
    <source>
        <dbReference type="SAM" id="Phobius"/>
    </source>
</evidence>
<accession>A0A2T4ZG36</accession>
<feature type="domain" description="Methyl-accepting transducer" evidence="4">
    <location>
        <begin position="240"/>
        <end position="469"/>
    </location>
</feature>
<dbReference type="InterPro" id="IPR004089">
    <property type="entry name" value="MCPsignal_dom"/>
</dbReference>
<feature type="transmembrane region" description="Helical" evidence="3">
    <location>
        <begin position="23"/>
        <end position="42"/>
    </location>
</feature>
<sequence length="495" mass="49824">MTFSTTATTVEASPTLDKLRVTVARVMQGVIVSLSAVTLAVLVARGGALMLGALSVVVVSAAGLLAIGGGRTDAAARIASSLSGGALVALLTFAMEGSVYQIDMHMAFFAGLAIVALWCCWHSVAAYTALVAVHHLGLNFIYPMAVFPQGGDLVRVVIHAVILVAQAVALAWLCNRLANAFVVSDGAVQEAKEAASRLEAATAEDRSRAADKARHQADLEKAIAGFKAEIAGVIAKVRGGMAELGTAAATVRGAAAGTADTVQAATSSARAAVTNISAVAGASDQLSSSVGELAHKVSETAGVVRELAGEAHAANGNIAELSGAAEKIGAVVALIQSIAEQTNLLALNATIEAARAGDAGKGFAVVASEVKSLAVQTSKATEEIAQQIGSVQNLTVGAVGAIRAITERMELIDRNASALAAGIEEQASAVEEINRSIAEANALTLRIEQAIGDIAGKAEVSASSSRAMDDTARAVEASAGNVSTAVEGFLGKVAA</sequence>
<evidence type="ECO:0000259" key="4">
    <source>
        <dbReference type="PROSITE" id="PS50111"/>
    </source>
</evidence>
<dbReference type="PANTHER" id="PTHR32089:SF112">
    <property type="entry name" value="LYSOZYME-LIKE PROTEIN-RELATED"/>
    <property type="match status" value="1"/>
</dbReference>
<dbReference type="RefSeq" id="WP_108174820.1">
    <property type="nucleotide sequence ID" value="NZ_PZZL01000002.1"/>
</dbReference>
<evidence type="ECO:0000313" key="5">
    <source>
        <dbReference type="EMBL" id="PTM60880.1"/>
    </source>
</evidence>
<dbReference type="GO" id="GO:0016020">
    <property type="term" value="C:membrane"/>
    <property type="evidence" value="ECO:0007669"/>
    <property type="project" value="InterPro"/>
</dbReference>
<evidence type="ECO:0000313" key="6">
    <source>
        <dbReference type="Proteomes" id="UP000241808"/>
    </source>
</evidence>
<keyword evidence="3" id="KW-0472">Membrane</keyword>
<dbReference type="Pfam" id="PF00015">
    <property type="entry name" value="MCPsignal"/>
    <property type="match status" value="1"/>
</dbReference>
<keyword evidence="6" id="KW-1185">Reference proteome</keyword>
<feature type="transmembrane region" description="Helical" evidence="3">
    <location>
        <begin position="107"/>
        <end position="133"/>
    </location>
</feature>
<dbReference type="SMART" id="SM00283">
    <property type="entry name" value="MA"/>
    <property type="match status" value="1"/>
</dbReference>
<dbReference type="SUPFAM" id="SSF58104">
    <property type="entry name" value="Methyl-accepting chemotaxis protein (MCP) signaling domain"/>
    <property type="match status" value="1"/>
</dbReference>
<dbReference type="EMBL" id="PZZL01000002">
    <property type="protein sequence ID" value="PTM60880.1"/>
    <property type="molecule type" value="Genomic_DNA"/>
</dbReference>
<keyword evidence="3" id="KW-0812">Transmembrane</keyword>
<feature type="transmembrane region" description="Helical" evidence="3">
    <location>
        <begin position="153"/>
        <end position="174"/>
    </location>
</feature>
<dbReference type="GO" id="GO:0007165">
    <property type="term" value="P:signal transduction"/>
    <property type="evidence" value="ECO:0007669"/>
    <property type="project" value="UniProtKB-KW"/>
</dbReference>
<gene>
    <name evidence="5" type="ORF">C8P69_102265</name>
</gene>
<name>A0A2T4ZG36_9HYPH</name>
<feature type="transmembrane region" description="Helical" evidence="3">
    <location>
        <begin position="49"/>
        <end position="68"/>
    </location>
</feature>
<comment type="caution">
    <text evidence="5">The sequence shown here is derived from an EMBL/GenBank/DDBJ whole genome shotgun (WGS) entry which is preliminary data.</text>
</comment>
<dbReference type="Proteomes" id="UP000241808">
    <property type="component" value="Unassembled WGS sequence"/>
</dbReference>
<keyword evidence="3" id="KW-1133">Transmembrane helix</keyword>